<name>A0ABR2NFP2_9ROSI</name>
<evidence type="ECO:0000313" key="2">
    <source>
        <dbReference type="Proteomes" id="UP001396334"/>
    </source>
</evidence>
<keyword evidence="2" id="KW-1185">Reference proteome</keyword>
<reference evidence="1 2" key="1">
    <citation type="journal article" date="2024" name="G3 (Bethesda)">
        <title>Genome assembly of Hibiscus sabdariffa L. provides insights into metabolisms of medicinal natural products.</title>
        <authorList>
            <person name="Kim T."/>
        </authorList>
    </citation>
    <scope>NUCLEOTIDE SEQUENCE [LARGE SCALE GENOMIC DNA]</scope>
    <source>
        <strain evidence="1">TK-2024</strain>
        <tissue evidence="1">Old leaves</tissue>
    </source>
</reference>
<proteinExistence type="predicted"/>
<comment type="caution">
    <text evidence="1">The sequence shown here is derived from an EMBL/GenBank/DDBJ whole genome shotgun (WGS) entry which is preliminary data.</text>
</comment>
<accession>A0ABR2NFP2</accession>
<sequence>MIQMVMEEPMGKKTTPLPSEAGFVLTSRVYEALASFRDVPNSEKQGLFLRFVVSSETAKLGKAEALIPLHNHQQLSYCITQFVEKDFKLANI</sequence>
<gene>
    <name evidence="1" type="ORF">V6N11_014401</name>
</gene>
<dbReference type="EMBL" id="JBBPBN010000154">
    <property type="protein sequence ID" value="KAK8974989.1"/>
    <property type="molecule type" value="Genomic_DNA"/>
</dbReference>
<protein>
    <submittedName>
        <fullName evidence="1">Uncharacterized protein</fullName>
    </submittedName>
</protein>
<organism evidence="1 2">
    <name type="scientific">Hibiscus sabdariffa</name>
    <name type="common">roselle</name>
    <dbReference type="NCBI Taxonomy" id="183260"/>
    <lineage>
        <taxon>Eukaryota</taxon>
        <taxon>Viridiplantae</taxon>
        <taxon>Streptophyta</taxon>
        <taxon>Embryophyta</taxon>
        <taxon>Tracheophyta</taxon>
        <taxon>Spermatophyta</taxon>
        <taxon>Magnoliopsida</taxon>
        <taxon>eudicotyledons</taxon>
        <taxon>Gunneridae</taxon>
        <taxon>Pentapetalae</taxon>
        <taxon>rosids</taxon>
        <taxon>malvids</taxon>
        <taxon>Malvales</taxon>
        <taxon>Malvaceae</taxon>
        <taxon>Malvoideae</taxon>
        <taxon>Hibiscus</taxon>
    </lineage>
</organism>
<dbReference type="Proteomes" id="UP001396334">
    <property type="component" value="Unassembled WGS sequence"/>
</dbReference>
<evidence type="ECO:0000313" key="1">
    <source>
        <dbReference type="EMBL" id="KAK8974989.1"/>
    </source>
</evidence>